<dbReference type="Pfam" id="PF10983">
    <property type="entry name" value="DUF2793"/>
    <property type="match status" value="1"/>
</dbReference>
<dbReference type="RefSeq" id="WP_188658581.1">
    <property type="nucleotide sequence ID" value="NZ_BMIH01000002.1"/>
</dbReference>
<comment type="caution">
    <text evidence="1">The sequence shown here is derived from an EMBL/GenBank/DDBJ whole genome shotgun (WGS) entry which is preliminary data.</text>
</comment>
<evidence type="ECO:0008006" key="3">
    <source>
        <dbReference type="Google" id="ProtNLM"/>
    </source>
</evidence>
<gene>
    <name evidence="1" type="ORF">GCM10011380_19730</name>
</gene>
<name>A0A916T4R4_9SPHN</name>
<evidence type="ECO:0000313" key="1">
    <source>
        <dbReference type="EMBL" id="GGB30308.1"/>
    </source>
</evidence>
<reference evidence="1" key="1">
    <citation type="journal article" date="2014" name="Int. J. Syst. Evol. Microbiol.">
        <title>Complete genome sequence of Corynebacterium casei LMG S-19264T (=DSM 44701T), isolated from a smear-ripened cheese.</title>
        <authorList>
            <consortium name="US DOE Joint Genome Institute (JGI-PGF)"/>
            <person name="Walter F."/>
            <person name="Albersmeier A."/>
            <person name="Kalinowski J."/>
            <person name="Ruckert C."/>
        </authorList>
    </citation>
    <scope>NUCLEOTIDE SEQUENCE</scope>
    <source>
        <strain evidence="1">CGMCC 1.15330</strain>
    </source>
</reference>
<keyword evidence="2" id="KW-1185">Reference proteome</keyword>
<accession>A0A916T4R4</accession>
<proteinExistence type="predicted"/>
<dbReference type="EMBL" id="BMIH01000002">
    <property type="protein sequence ID" value="GGB30308.1"/>
    <property type="molecule type" value="Genomic_DNA"/>
</dbReference>
<organism evidence="1 2">
    <name type="scientific">Sphingomonas metalli</name>
    <dbReference type="NCBI Taxonomy" id="1779358"/>
    <lineage>
        <taxon>Bacteria</taxon>
        <taxon>Pseudomonadati</taxon>
        <taxon>Pseudomonadota</taxon>
        <taxon>Alphaproteobacteria</taxon>
        <taxon>Sphingomonadales</taxon>
        <taxon>Sphingomonadaceae</taxon>
        <taxon>Sphingomonas</taxon>
    </lineage>
</organism>
<dbReference type="InterPro" id="IPR021251">
    <property type="entry name" value="DUF2793"/>
</dbReference>
<dbReference type="AlphaFoldDB" id="A0A916T4R4"/>
<sequence>MANRTARLGLPLIEPDQAQKELTHNEALVILDTVTCLAVGGAPRDEPPGDPAAGQCWIVGPAPRGAWAGRTDQVAAWTSGGWRFVAPQEAMVAWDVQNRIILRYQSGAWKAPASVTIPAATGGGDGEARQAIAGLAGALRAQGLLAG</sequence>
<evidence type="ECO:0000313" key="2">
    <source>
        <dbReference type="Proteomes" id="UP000623067"/>
    </source>
</evidence>
<dbReference type="Proteomes" id="UP000623067">
    <property type="component" value="Unassembled WGS sequence"/>
</dbReference>
<protein>
    <recommendedName>
        <fullName evidence="3">DUF2793 domain-containing protein</fullName>
    </recommendedName>
</protein>
<reference evidence="1" key="2">
    <citation type="submission" date="2020-09" db="EMBL/GenBank/DDBJ databases">
        <authorList>
            <person name="Sun Q."/>
            <person name="Zhou Y."/>
        </authorList>
    </citation>
    <scope>NUCLEOTIDE SEQUENCE</scope>
    <source>
        <strain evidence="1">CGMCC 1.15330</strain>
    </source>
</reference>